<dbReference type="FunFam" id="1.10.418.10:FF:000010">
    <property type="entry name" value="Plastin-3 isoform 1"/>
    <property type="match status" value="1"/>
</dbReference>
<feature type="domain" description="Calponin-homology (CH)" evidence="6">
    <location>
        <begin position="132"/>
        <end position="248"/>
    </location>
</feature>
<dbReference type="Gene3D" id="1.10.238.10">
    <property type="entry name" value="EF-hand"/>
    <property type="match status" value="1"/>
</dbReference>
<dbReference type="SUPFAM" id="SSF47576">
    <property type="entry name" value="Calponin-homology domain, CH-domain"/>
    <property type="match status" value="1"/>
</dbReference>
<feature type="region of interest" description="Disordered" evidence="5">
    <location>
        <begin position="687"/>
        <end position="717"/>
    </location>
</feature>
<evidence type="ECO:0000256" key="2">
    <source>
        <dbReference type="ARBA" id="ARBA00022737"/>
    </source>
</evidence>
<dbReference type="AlphaFoldDB" id="A0ABD0S9U0"/>
<dbReference type="FunFam" id="1.10.418.10:FF:000042">
    <property type="entry name" value="Fimbrin, putative"/>
    <property type="match status" value="1"/>
</dbReference>
<dbReference type="InterPro" id="IPR011992">
    <property type="entry name" value="EF-hand-dom_pair"/>
</dbReference>
<dbReference type="CDD" id="cd21292">
    <property type="entry name" value="CH_PLS_rpt1"/>
    <property type="match status" value="1"/>
</dbReference>
<feature type="domain" description="Calponin-homology (CH)" evidence="6">
    <location>
        <begin position="519"/>
        <end position="627"/>
    </location>
</feature>
<dbReference type="CDD" id="cd21301">
    <property type="entry name" value="CH_PLS_rpt4"/>
    <property type="match status" value="1"/>
</dbReference>
<dbReference type="CDD" id="cd21295">
    <property type="entry name" value="CH_PLS_rpt2"/>
    <property type="match status" value="1"/>
</dbReference>
<feature type="domain" description="Calponin-homology (CH)" evidence="6">
    <location>
        <begin position="398"/>
        <end position="506"/>
    </location>
</feature>
<evidence type="ECO:0008006" key="10">
    <source>
        <dbReference type="Google" id="ProtNLM"/>
    </source>
</evidence>
<evidence type="ECO:0000313" key="8">
    <source>
        <dbReference type="EMBL" id="KAL0810068.1"/>
    </source>
</evidence>
<dbReference type="CDD" id="cd21298">
    <property type="entry name" value="CH_PLS_rpt3"/>
    <property type="match status" value="1"/>
</dbReference>
<gene>
    <name evidence="8" type="ORF">ABMA28_010885</name>
</gene>
<dbReference type="PROSITE" id="PS00019">
    <property type="entry name" value="ACTININ_1"/>
    <property type="match status" value="1"/>
</dbReference>
<dbReference type="InterPro" id="IPR039959">
    <property type="entry name" value="Fimbrin/Plastin"/>
</dbReference>
<evidence type="ECO:0000256" key="4">
    <source>
        <dbReference type="ARBA" id="ARBA00023203"/>
    </source>
</evidence>
<dbReference type="Proteomes" id="UP001549921">
    <property type="component" value="Unassembled WGS sequence"/>
</dbReference>
<evidence type="ECO:0000259" key="6">
    <source>
        <dbReference type="PROSITE" id="PS50021"/>
    </source>
</evidence>
<dbReference type="InterPro" id="IPR002048">
    <property type="entry name" value="EF_hand_dom"/>
</dbReference>
<organism evidence="8 9">
    <name type="scientific">Loxostege sticticalis</name>
    <name type="common">Beet webworm moth</name>
    <dbReference type="NCBI Taxonomy" id="481309"/>
    <lineage>
        <taxon>Eukaryota</taxon>
        <taxon>Metazoa</taxon>
        <taxon>Ecdysozoa</taxon>
        <taxon>Arthropoda</taxon>
        <taxon>Hexapoda</taxon>
        <taxon>Insecta</taxon>
        <taxon>Pterygota</taxon>
        <taxon>Neoptera</taxon>
        <taxon>Endopterygota</taxon>
        <taxon>Lepidoptera</taxon>
        <taxon>Glossata</taxon>
        <taxon>Ditrysia</taxon>
        <taxon>Pyraloidea</taxon>
        <taxon>Crambidae</taxon>
        <taxon>Pyraustinae</taxon>
        <taxon>Loxostege</taxon>
    </lineage>
</organism>
<dbReference type="PROSITE" id="PS00018">
    <property type="entry name" value="EF_HAND_1"/>
    <property type="match status" value="1"/>
</dbReference>
<keyword evidence="2" id="KW-0677">Repeat</keyword>
<dbReference type="Gene3D" id="1.10.418.10">
    <property type="entry name" value="Calponin-like domain"/>
    <property type="match status" value="4"/>
</dbReference>
<dbReference type="EMBL" id="JBEDNZ010000027">
    <property type="protein sequence ID" value="KAL0810068.1"/>
    <property type="molecule type" value="Genomic_DNA"/>
</dbReference>
<dbReference type="SUPFAM" id="SSF47473">
    <property type="entry name" value="EF-hand"/>
    <property type="match status" value="1"/>
</dbReference>
<feature type="domain" description="EF-hand" evidence="7">
    <location>
        <begin position="10"/>
        <end position="45"/>
    </location>
</feature>
<accession>A0ABD0S9U0</accession>
<reference evidence="8 9" key="1">
    <citation type="submission" date="2024-06" db="EMBL/GenBank/DDBJ databases">
        <title>A chromosome-level genome assembly of beet webworm, Loxostege sticticalis.</title>
        <authorList>
            <person name="Zhang Y."/>
        </authorList>
    </citation>
    <scope>NUCLEOTIDE SEQUENCE [LARGE SCALE GENOMIC DNA]</scope>
    <source>
        <strain evidence="8">AQ028</strain>
        <tissue evidence="8">Male pupae</tissue>
    </source>
</reference>
<dbReference type="GO" id="GO:0005737">
    <property type="term" value="C:cytoplasm"/>
    <property type="evidence" value="ECO:0007669"/>
    <property type="project" value="UniProtKB-ARBA"/>
</dbReference>
<dbReference type="InterPro" id="IPR001589">
    <property type="entry name" value="Actinin_actin-bd_CS"/>
</dbReference>
<dbReference type="FunFam" id="1.10.418.10:FF:000066">
    <property type="entry name" value="plastin-1 isoform X2"/>
    <property type="match status" value="1"/>
</dbReference>
<comment type="caution">
    <text evidence="8">The sequence shown here is derived from an EMBL/GenBank/DDBJ whole genome shotgun (WGS) entry which is preliminary data.</text>
</comment>
<dbReference type="FunFam" id="1.10.418.10:FF:000071">
    <property type="entry name" value="plastin-1 isoform X1"/>
    <property type="match status" value="1"/>
</dbReference>
<dbReference type="Pfam" id="PF13405">
    <property type="entry name" value="EF-hand_6"/>
    <property type="match status" value="1"/>
</dbReference>
<dbReference type="FunFam" id="1.10.238.10:FF:000263">
    <property type="entry name" value="plastin-1 isoform X2"/>
    <property type="match status" value="1"/>
</dbReference>
<keyword evidence="4" id="KW-0009">Actin-binding</keyword>
<evidence type="ECO:0000256" key="5">
    <source>
        <dbReference type="SAM" id="MobiDB-lite"/>
    </source>
</evidence>
<name>A0ABD0S9U0_LOXSC</name>
<dbReference type="PROSITE" id="PS00020">
    <property type="entry name" value="ACTININ_2"/>
    <property type="match status" value="1"/>
</dbReference>
<dbReference type="PROSITE" id="PS50021">
    <property type="entry name" value="CH"/>
    <property type="match status" value="4"/>
</dbReference>
<proteinExistence type="predicted"/>
<keyword evidence="1" id="KW-0479">Metal-binding</keyword>
<evidence type="ECO:0000256" key="1">
    <source>
        <dbReference type="ARBA" id="ARBA00022723"/>
    </source>
</evidence>
<dbReference type="InterPro" id="IPR036872">
    <property type="entry name" value="CH_dom_sf"/>
</dbReference>
<dbReference type="PANTHER" id="PTHR19961:SF18">
    <property type="entry name" value="FI19014P1"/>
    <property type="match status" value="1"/>
</dbReference>
<evidence type="ECO:0000259" key="7">
    <source>
        <dbReference type="PROSITE" id="PS50222"/>
    </source>
</evidence>
<dbReference type="SMART" id="SM00033">
    <property type="entry name" value="CH"/>
    <property type="match status" value="4"/>
</dbReference>
<protein>
    <recommendedName>
        <fullName evidence="10">Fimbrin</fullName>
    </recommendedName>
</protein>
<dbReference type="GO" id="GO:0003779">
    <property type="term" value="F:actin binding"/>
    <property type="evidence" value="ECO:0007669"/>
    <property type="project" value="UniProtKB-KW"/>
</dbReference>
<dbReference type="PANTHER" id="PTHR19961">
    <property type="entry name" value="FIMBRIN/PLASTIN"/>
    <property type="match status" value="1"/>
</dbReference>
<feature type="domain" description="Calponin-homology (CH)" evidence="6">
    <location>
        <begin position="276"/>
        <end position="381"/>
    </location>
</feature>
<dbReference type="InterPro" id="IPR001715">
    <property type="entry name" value="CH_dom"/>
</dbReference>
<dbReference type="InterPro" id="IPR018247">
    <property type="entry name" value="EF_Hand_1_Ca_BS"/>
</dbReference>
<dbReference type="PROSITE" id="PS50222">
    <property type="entry name" value="EF_HAND_2"/>
    <property type="match status" value="1"/>
</dbReference>
<dbReference type="GO" id="GO:0046872">
    <property type="term" value="F:metal ion binding"/>
    <property type="evidence" value="ECO:0007669"/>
    <property type="project" value="UniProtKB-KW"/>
</dbReference>
<sequence>MADNSKLTDEERAEIREQFSQIDTSGNGYIDLKELKDALDSVGYKIPQWKVRCMIEEYDNGSKHGRGVNGNVNGDARKNGLSLSEFEELCANLKAQQVASTFKQAVSKKENLEHLGGMSEASSDGTTHSVRLEEQMAFSGWINSNLEHDPDLKHLLPIDPEGKQLYEKLKDGLILCKVINHSCPDTIDERAINKKNLTLYTKHENLTLALVSSQAIGCNIVNIDAHDLAKGKPHLVLGLLWQIIRIGLFNQITLEHCPGLTELLNDQERIEDLLALSPEAILLRWVNHQLQSAGVTRRCTNFQQDVADSEIYSYLLKQIAPEDAGVTLDALREGDLLRRAELMLQQAAKLRCRAFVTPADVVGGVYKLNLAFVANLFNQHPGLQRQTDTEEYHQLDETREEKTYRNWMNSMGVAPHVNWLYSDLTDGLVIFQLYDIIKPGIVDWKKVHRQFSKLRKFMERLENCNYAVELGRRLGFSLVGIAGADINEGNATLTLALIWQLMRAYTLSVLTRLANTGNPIIEKEIVQWVNNKLQSAGKTSSIRSFQDEVLADGKVVIDLIDAIKPGSINYDLVLPGGNEEENHANAKYAISMARRMGARVYALPEDITERKPKMIMTVFACLMALDYIPAMDAPVVANQPEPSDYLDDSVGSIEIVEQADETPGSVQFVEEAEDNSASVQFVDQAADLDDSGLGAEKPPIAPKPEISAARPYTAVDE</sequence>
<dbReference type="Pfam" id="PF00307">
    <property type="entry name" value="CH"/>
    <property type="match status" value="4"/>
</dbReference>
<dbReference type="SMART" id="SM00054">
    <property type="entry name" value="EFh"/>
    <property type="match status" value="1"/>
</dbReference>
<dbReference type="CDD" id="cd00051">
    <property type="entry name" value="EFh"/>
    <property type="match status" value="1"/>
</dbReference>
<evidence type="ECO:0000313" key="9">
    <source>
        <dbReference type="Proteomes" id="UP001549921"/>
    </source>
</evidence>
<keyword evidence="3" id="KW-0106">Calcium</keyword>
<evidence type="ECO:0000256" key="3">
    <source>
        <dbReference type="ARBA" id="ARBA00022837"/>
    </source>
</evidence>